<dbReference type="InterPro" id="IPR050268">
    <property type="entry name" value="NADH-dep_flavin_reductase"/>
</dbReference>
<evidence type="ECO:0000256" key="1">
    <source>
        <dbReference type="ARBA" id="ARBA00023002"/>
    </source>
</evidence>
<dbReference type="GO" id="GO:0042602">
    <property type="term" value="F:riboflavin reductase (NADPH) activity"/>
    <property type="evidence" value="ECO:0007669"/>
    <property type="project" value="TreeGrafter"/>
</dbReference>
<organism evidence="3 4">
    <name type="scientific">Pontibacillus litoralis JSM 072002</name>
    <dbReference type="NCBI Taxonomy" id="1385512"/>
    <lineage>
        <taxon>Bacteria</taxon>
        <taxon>Bacillati</taxon>
        <taxon>Bacillota</taxon>
        <taxon>Bacilli</taxon>
        <taxon>Bacillales</taxon>
        <taxon>Bacillaceae</taxon>
        <taxon>Pontibacillus</taxon>
    </lineage>
</organism>
<dbReference type="RefSeq" id="WP_036836194.1">
    <property type="nucleotide sequence ID" value="NZ_AVPG01000036.1"/>
</dbReference>
<evidence type="ECO:0000313" key="4">
    <source>
        <dbReference type="Proteomes" id="UP000030401"/>
    </source>
</evidence>
<dbReference type="PANTHER" id="PTHR30466">
    <property type="entry name" value="FLAVIN REDUCTASE"/>
    <property type="match status" value="1"/>
</dbReference>
<dbReference type="EMBL" id="AVPG01000036">
    <property type="protein sequence ID" value="KGX84543.1"/>
    <property type="molecule type" value="Genomic_DNA"/>
</dbReference>
<keyword evidence="4" id="KW-1185">Reference proteome</keyword>
<comment type="caution">
    <text evidence="3">The sequence shown here is derived from an EMBL/GenBank/DDBJ whole genome shotgun (WGS) entry which is preliminary data.</text>
</comment>
<name>A0A0A5G0C6_9BACI</name>
<protein>
    <submittedName>
        <fullName evidence="3">Flavin reductase</fullName>
    </submittedName>
</protein>
<dbReference type="Pfam" id="PF01613">
    <property type="entry name" value="Flavin_Reduct"/>
    <property type="match status" value="1"/>
</dbReference>
<dbReference type="GO" id="GO:0010181">
    <property type="term" value="F:FMN binding"/>
    <property type="evidence" value="ECO:0007669"/>
    <property type="project" value="InterPro"/>
</dbReference>
<evidence type="ECO:0000313" key="3">
    <source>
        <dbReference type="EMBL" id="KGX84543.1"/>
    </source>
</evidence>
<feature type="domain" description="Flavin reductase like" evidence="2">
    <location>
        <begin position="10"/>
        <end position="150"/>
    </location>
</feature>
<dbReference type="PANTHER" id="PTHR30466:SF1">
    <property type="entry name" value="FMN REDUCTASE (NADH) RUTF"/>
    <property type="match status" value="1"/>
</dbReference>
<proteinExistence type="predicted"/>
<dbReference type="SMART" id="SM00903">
    <property type="entry name" value="Flavin_Reduct"/>
    <property type="match status" value="1"/>
</dbReference>
<dbReference type="InterPro" id="IPR002563">
    <property type="entry name" value="Flavin_Rdtase-like_dom"/>
</dbReference>
<dbReference type="InterPro" id="IPR012349">
    <property type="entry name" value="Split_barrel_FMN-bd"/>
</dbReference>
<sequence length="152" mass="16817">MEDRMFRNAMGKFATGVTVIAAELEGDVHGMTANAFMSVSLEPKLVLVSIGKNAKMNSIIQQSQTFSVNILSEEQKEMSMIFAGQMKEERQIEFQRLGGLPVLEHSLVTLACKVYATHEAGDHTLYVGEVKHLNVRDGEPLAFFAGQYKGIH</sequence>
<dbReference type="eggNOG" id="COG1853">
    <property type="taxonomic scope" value="Bacteria"/>
</dbReference>
<reference evidence="3 4" key="1">
    <citation type="submission" date="2013-08" db="EMBL/GenBank/DDBJ databases">
        <authorList>
            <person name="Huang J."/>
            <person name="Wang G."/>
        </authorList>
    </citation>
    <scope>NUCLEOTIDE SEQUENCE [LARGE SCALE GENOMIC DNA]</scope>
    <source>
        <strain evidence="3 4">JSM 072002</strain>
    </source>
</reference>
<dbReference type="Gene3D" id="2.30.110.10">
    <property type="entry name" value="Electron Transport, Fmn-binding Protein, Chain A"/>
    <property type="match status" value="1"/>
</dbReference>
<dbReference type="SUPFAM" id="SSF50475">
    <property type="entry name" value="FMN-binding split barrel"/>
    <property type="match status" value="1"/>
</dbReference>
<dbReference type="AlphaFoldDB" id="A0A0A5G0C6"/>
<evidence type="ECO:0000259" key="2">
    <source>
        <dbReference type="SMART" id="SM00903"/>
    </source>
</evidence>
<keyword evidence="1" id="KW-0560">Oxidoreductase</keyword>
<dbReference type="STRING" id="1385512.N784_13215"/>
<dbReference type="Proteomes" id="UP000030401">
    <property type="component" value="Unassembled WGS sequence"/>
</dbReference>
<dbReference type="GO" id="GO:0006208">
    <property type="term" value="P:pyrimidine nucleobase catabolic process"/>
    <property type="evidence" value="ECO:0007669"/>
    <property type="project" value="TreeGrafter"/>
</dbReference>
<accession>A0A0A5G0C6</accession>
<gene>
    <name evidence="3" type="ORF">N784_13215</name>
</gene>